<gene>
    <name evidence="1" type="ORF">M378DRAFT_948806</name>
</gene>
<organism evidence="1 2">
    <name type="scientific">Amanita muscaria (strain Koide BX008)</name>
    <dbReference type="NCBI Taxonomy" id="946122"/>
    <lineage>
        <taxon>Eukaryota</taxon>
        <taxon>Fungi</taxon>
        <taxon>Dikarya</taxon>
        <taxon>Basidiomycota</taxon>
        <taxon>Agaricomycotina</taxon>
        <taxon>Agaricomycetes</taxon>
        <taxon>Agaricomycetidae</taxon>
        <taxon>Agaricales</taxon>
        <taxon>Pluteineae</taxon>
        <taxon>Amanitaceae</taxon>
        <taxon>Amanita</taxon>
    </lineage>
</organism>
<dbReference type="InParanoid" id="A0A0C2WFP6"/>
<evidence type="ECO:0000313" key="2">
    <source>
        <dbReference type="Proteomes" id="UP000054549"/>
    </source>
</evidence>
<proteinExistence type="predicted"/>
<dbReference type="AlphaFoldDB" id="A0A0C2WFP6"/>
<protein>
    <submittedName>
        <fullName evidence="1">Uncharacterized protein</fullName>
    </submittedName>
</protein>
<dbReference type="EMBL" id="KN818301">
    <property type="protein sequence ID" value="KIL60252.1"/>
    <property type="molecule type" value="Genomic_DNA"/>
</dbReference>
<dbReference type="HOGENOM" id="CLU_2960271_0_0_1"/>
<sequence>MLDLIRAWQADAAPNRTSQMSSGRFLTGTQPPYGLATRASLFLLLSADCLFPCYITGAN</sequence>
<keyword evidence="2" id="KW-1185">Reference proteome</keyword>
<reference evidence="1 2" key="1">
    <citation type="submission" date="2014-04" db="EMBL/GenBank/DDBJ databases">
        <title>Evolutionary Origins and Diversification of the Mycorrhizal Mutualists.</title>
        <authorList>
            <consortium name="DOE Joint Genome Institute"/>
            <consortium name="Mycorrhizal Genomics Consortium"/>
            <person name="Kohler A."/>
            <person name="Kuo A."/>
            <person name="Nagy L.G."/>
            <person name="Floudas D."/>
            <person name="Copeland A."/>
            <person name="Barry K.W."/>
            <person name="Cichocki N."/>
            <person name="Veneault-Fourrey C."/>
            <person name="LaButti K."/>
            <person name="Lindquist E.A."/>
            <person name="Lipzen A."/>
            <person name="Lundell T."/>
            <person name="Morin E."/>
            <person name="Murat C."/>
            <person name="Riley R."/>
            <person name="Ohm R."/>
            <person name="Sun H."/>
            <person name="Tunlid A."/>
            <person name="Henrissat B."/>
            <person name="Grigoriev I.V."/>
            <person name="Hibbett D.S."/>
            <person name="Martin F."/>
        </authorList>
    </citation>
    <scope>NUCLEOTIDE SEQUENCE [LARGE SCALE GENOMIC DNA]</scope>
    <source>
        <strain evidence="1 2">Koide BX008</strain>
    </source>
</reference>
<name>A0A0C2WFP6_AMAMK</name>
<evidence type="ECO:0000313" key="1">
    <source>
        <dbReference type="EMBL" id="KIL60252.1"/>
    </source>
</evidence>
<accession>A0A0C2WFP6</accession>
<dbReference type="Proteomes" id="UP000054549">
    <property type="component" value="Unassembled WGS sequence"/>
</dbReference>